<reference evidence="4 5" key="1">
    <citation type="submission" date="2019-07" db="EMBL/GenBank/DDBJ databases">
        <authorList>
            <person name="Grouzdev D.S."/>
        </authorList>
    </citation>
    <scope>NUCLEOTIDE SEQUENCE [LARGE SCALE GENOMIC DNA]</scope>
    <source>
        <strain evidence="4 5">3C</strain>
    </source>
</reference>
<feature type="region of interest" description="Disordered" evidence="1">
    <location>
        <begin position="243"/>
        <end position="269"/>
    </location>
</feature>
<name>A0ABY3DPE5_9HYPH</name>
<gene>
    <name evidence="4" type="ORF">FO470_14835</name>
</gene>
<evidence type="ECO:0000313" key="4">
    <source>
        <dbReference type="EMBL" id="TSJ60839.1"/>
    </source>
</evidence>
<proteinExistence type="predicted"/>
<feature type="transmembrane region" description="Helical" evidence="2">
    <location>
        <begin position="23"/>
        <end position="48"/>
    </location>
</feature>
<dbReference type="InterPro" id="IPR006694">
    <property type="entry name" value="Fatty_acid_hydroxylase"/>
</dbReference>
<protein>
    <submittedName>
        <fullName evidence="4">Sterol desaturase family protein</fullName>
    </submittedName>
</protein>
<feature type="transmembrane region" description="Helical" evidence="2">
    <location>
        <begin position="152"/>
        <end position="171"/>
    </location>
</feature>
<feature type="transmembrane region" description="Helical" evidence="2">
    <location>
        <begin position="54"/>
        <end position="76"/>
    </location>
</feature>
<evidence type="ECO:0000259" key="3">
    <source>
        <dbReference type="Pfam" id="PF04116"/>
    </source>
</evidence>
<evidence type="ECO:0000256" key="2">
    <source>
        <dbReference type="SAM" id="Phobius"/>
    </source>
</evidence>
<evidence type="ECO:0000313" key="5">
    <source>
        <dbReference type="Proteomes" id="UP000315321"/>
    </source>
</evidence>
<keyword evidence="2" id="KW-0472">Membrane</keyword>
<keyword evidence="2" id="KW-0812">Transmembrane</keyword>
<accession>A0ABY3DPE5</accession>
<organism evidence="4 5">
    <name type="scientific">Ancylobacter moscoviensis</name>
    <dbReference type="NCBI Taxonomy" id="2597768"/>
    <lineage>
        <taxon>Bacteria</taxon>
        <taxon>Pseudomonadati</taxon>
        <taxon>Pseudomonadota</taxon>
        <taxon>Alphaproteobacteria</taxon>
        <taxon>Hyphomicrobiales</taxon>
        <taxon>Xanthobacteraceae</taxon>
        <taxon>Ancylobacter</taxon>
    </lineage>
</organism>
<comment type="caution">
    <text evidence="4">The sequence shown here is derived from an EMBL/GenBank/DDBJ whole genome shotgun (WGS) entry which is preliminary data.</text>
</comment>
<keyword evidence="2" id="KW-1133">Transmembrane helix</keyword>
<dbReference type="EMBL" id="VMBP01000005">
    <property type="protein sequence ID" value="TSJ60839.1"/>
    <property type="molecule type" value="Genomic_DNA"/>
</dbReference>
<feature type="domain" description="Fatty acid hydroxylase" evidence="3">
    <location>
        <begin position="63"/>
        <end position="220"/>
    </location>
</feature>
<feature type="transmembrane region" description="Helical" evidence="2">
    <location>
        <begin position="126"/>
        <end position="146"/>
    </location>
</feature>
<dbReference type="Pfam" id="PF04116">
    <property type="entry name" value="FA_hydroxylase"/>
    <property type="match status" value="1"/>
</dbReference>
<sequence length="269" mass="31981">MELPVSPMTDRQRKYRATYRERVAGWYNGWLHIAVIYTIGFTALYVYVSNIHDVAWWEWLTVPVVFLFCNFFEWALHRYVMHRPSRIPLLRAVYNRHTLMHHQFFTEEEMRFAGHHDWRVTFFPPYALVTFTLMSIPGAVVLSWLISPNVGWLFIATTTSVYLLYEFMHFTTHIDENWFVRNVPFINTNRRHHAAHHNQSIMMERNMNLTFPIMDWLFGTSDLDRGLIGHLFNGYDTRYIKQNMRKTSRTPRPADADAAAGSMTRQPAE</sequence>
<keyword evidence="5" id="KW-1185">Reference proteome</keyword>
<evidence type="ECO:0000256" key="1">
    <source>
        <dbReference type="SAM" id="MobiDB-lite"/>
    </source>
</evidence>
<dbReference type="Proteomes" id="UP000315321">
    <property type="component" value="Unassembled WGS sequence"/>
</dbReference>
<dbReference type="RefSeq" id="WP_144343766.1">
    <property type="nucleotide sequence ID" value="NZ_VMBP01000005.1"/>
</dbReference>